<dbReference type="EMBL" id="BAAAEU010000005">
    <property type="protein sequence ID" value="GAA0709843.1"/>
    <property type="molecule type" value="Genomic_DNA"/>
</dbReference>
<evidence type="ECO:0008006" key="3">
    <source>
        <dbReference type="Google" id="ProtNLM"/>
    </source>
</evidence>
<accession>A0ABN1IE24</accession>
<gene>
    <name evidence="1" type="ORF">GCM10009105_10610</name>
</gene>
<proteinExistence type="predicted"/>
<reference evidence="1 2" key="1">
    <citation type="journal article" date="2019" name="Int. J. Syst. Evol. Microbiol.">
        <title>The Global Catalogue of Microorganisms (GCM) 10K type strain sequencing project: providing services to taxonomists for standard genome sequencing and annotation.</title>
        <authorList>
            <consortium name="The Broad Institute Genomics Platform"/>
            <consortium name="The Broad Institute Genome Sequencing Center for Infectious Disease"/>
            <person name="Wu L."/>
            <person name="Ma J."/>
        </authorList>
    </citation>
    <scope>NUCLEOTIDE SEQUENCE [LARGE SCALE GENOMIC DNA]</scope>
    <source>
        <strain evidence="1 2">JCM 15421</strain>
    </source>
</reference>
<keyword evidence="2" id="KW-1185">Reference proteome</keyword>
<protein>
    <recommendedName>
        <fullName evidence="3">Transposase IS111A/IS1328/IS1533 N-terminal domain-containing protein</fullName>
    </recommendedName>
</protein>
<dbReference type="RefSeq" id="WP_343787931.1">
    <property type="nucleotide sequence ID" value="NZ_BAAAEU010000005.1"/>
</dbReference>
<organism evidence="1 2">
    <name type="scientific">Dokdonella soli</name>
    <dbReference type="NCBI Taxonomy" id="529810"/>
    <lineage>
        <taxon>Bacteria</taxon>
        <taxon>Pseudomonadati</taxon>
        <taxon>Pseudomonadota</taxon>
        <taxon>Gammaproteobacteria</taxon>
        <taxon>Lysobacterales</taxon>
        <taxon>Rhodanobacteraceae</taxon>
        <taxon>Dokdonella</taxon>
    </lineage>
</organism>
<sequence>MVAQTAIIENGFVYLPKDAPWLADYEQEMAEFPQCRHSDQVDSTSQALQWFRDLGKNTGLLEYYRTEVEQMRRDGRLPPA</sequence>
<evidence type="ECO:0000313" key="2">
    <source>
        <dbReference type="Proteomes" id="UP001501523"/>
    </source>
</evidence>
<evidence type="ECO:0000313" key="1">
    <source>
        <dbReference type="EMBL" id="GAA0709843.1"/>
    </source>
</evidence>
<dbReference type="Proteomes" id="UP001501523">
    <property type="component" value="Unassembled WGS sequence"/>
</dbReference>
<name>A0ABN1IE24_9GAMM</name>
<comment type="caution">
    <text evidence="1">The sequence shown here is derived from an EMBL/GenBank/DDBJ whole genome shotgun (WGS) entry which is preliminary data.</text>
</comment>